<name>A0A7W1WNK0_9BACL</name>
<keyword evidence="3" id="KW-1185">Reference proteome</keyword>
<dbReference type="RefSeq" id="WP_181750393.1">
    <property type="nucleotide sequence ID" value="NZ_JACEIQ010000001.1"/>
</dbReference>
<dbReference type="AlphaFoldDB" id="A0A7W1WNK0"/>
<organism evidence="2 3">
    <name type="scientific">Paenactinomyces guangxiensis</name>
    <dbReference type="NCBI Taxonomy" id="1490290"/>
    <lineage>
        <taxon>Bacteria</taxon>
        <taxon>Bacillati</taxon>
        <taxon>Bacillota</taxon>
        <taxon>Bacilli</taxon>
        <taxon>Bacillales</taxon>
        <taxon>Thermoactinomycetaceae</taxon>
        <taxon>Paenactinomyces</taxon>
    </lineage>
</organism>
<evidence type="ECO:0000313" key="2">
    <source>
        <dbReference type="EMBL" id="MBA4493193.1"/>
    </source>
</evidence>
<gene>
    <name evidence="2" type="ORF">H1191_02545</name>
</gene>
<protein>
    <submittedName>
        <fullName evidence="2">Uncharacterized protein</fullName>
    </submittedName>
</protein>
<dbReference type="Proteomes" id="UP000535491">
    <property type="component" value="Unassembled WGS sequence"/>
</dbReference>
<comment type="caution">
    <text evidence="2">The sequence shown here is derived from an EMBL/GenBank/DDBJ whole genome shotgun (WGS) entry which is preliminary data.</text>
</comment>
<evidence type="ECO:0000256" key="1">
    <source>
        <dbReference type="SAM" id="MobiDB-lite"/>
    </source>
</evidence>
<evidence type="ECO:0000313" key="3">
    <source>
        <dbReference type="Proteomes" id="UP000535491"/>
    </source>
</evidence>
<sequence>MSQKSKCPVVSLTASREASYQKTDQKSSHVIPFKRKGDSKTEPLISTWTLEPKKGSLPLKITQVSSGFGKVHQSGTGPKCSLAA</sequence>
<dbReference type="EMBL" id="JACEIQ010000001">
    <property type="protein sequence ID" value="MBA4493193.1"/>
    <property type="molecule type" value="Genomic_DNA"/>
</dbReference>
<accession>A0A7W1WNK0</accession>
<feature type="region of interest" description="Disordered" evidence="1">
    <location>
        <begin position="18"/>
        <end position="39"/>
    </location>
</feature>
<reference evidence="2 3" key="1">
    <citation type="submission" date="2020-07" db="EMBL/GenBank/DDBJ databases">
        <authorList>
            <person name="Feng H."/>
        </authorList>
    </citation>
    <scope>NUCLEOTIDE SEQUENCE [LARGE SCALE GENOMIC DNA]</scope>
    <source>
        <strain evidence="3">s-10</strain>
    </source>
</reference>
<proteinExistence type="predicted"/>